<dbReference type="GO" id="GO:0016787">
    <property type="term" value="F:hydrolase activity"/>
    <property type="evidence" value="ECO:0007669"/>
    <property type="project" value="UniProtKB-UniRule"/>
</dbReference>
<dbReference type="Proteomes" id="UP000232693">
    <property type="component" value="Chromosome"/>
</dbReference>
<dbReference type="AlphaFoldDB" id="A0A2K9AWX3"/>
<protein>
    <submittedName>
        <fullName evidence="2">Patatin</fullName>
    </submittedName>
</protein>
<dbReference type="RefSeq" id="WP_106647433.1">
    <property type="nucleotide sequence ID" value="NZ_BMGO01000001.1"/>
</dbReference>
<dbReference type="InterPro" id="IPR016035">
    <property type="entry name" value="Acyl_Trfase/lysoPLipase"/>
</dbReference>
<evidence type="ECO:0000256" key="1">
    <source>
        <dbReference type="PROSITE-ProRule" id="PRU01161"/>
    </source>
</evidence>
<reference evidence="2 3" key="1">
    <citation type="submission" date="2017-12" db="EMBL/GenBank/DDBJ databases">
        <title>Kangiella profundi FT102 completed genome.</title>
        <authorList>
            <person name="Xu J."/>
            <person name="Wang J."/>
            <person name="Lu Y."/>
        </authorList>
    </citation>
    <scope>NUCLEOTIDE SEQUENCE [LARGE SCALE GENOMIC DNA]</scope>
    <source>
        <strain evidence="2 3">FT102</strain>
    </source>
</reference>
<feature type="active site" description="Proton acceptor" evidence="1">
    <location>
        <position position="161"/>
    </location>
</feature>
<accession>A0A2K9AWX3</accession>
<gene>
    <name evidence="2" type="ORF">CW740_10405</name>
</gene>
<dbReference type="KEGG" id="kpd:CW740_10405"/>
<dbReference type="CDD" id="cd07210">
    <property type="entry name" value="Pat_hypo_W_succinogenes_WS1459_like"/>
    <property type="match status" value="1"/>
</dbReference>
<keyword evidence="1" id="KW-0443">Lipid metabolism</keyword>
<dbReference type="PROSITE" id="PS51635">
    <property type="entry name" value="PNPLA"/>
    <property type="match status" value="1"/>
</dbReference>
<feature type="short sequence motif" description="GXSXG" evidence="1">
    <location>
        <begin position="48"/>
        <end position="52"/>
    </location>
</feature>
<keyword evidence="1" id="KW-0442">Lipid degradation</keyword>
<sequence>MSRPLLKEWLAEESFTLTLSSGFFGFFAHAGVLRALEESNILPRKLTGSSAGALIAGCWAGGMSSKDIKELLFSLKRQDFWDPGFGRGLLKGDKFRQLLADSLIVKNFSDCRTELCLSAYSIDSKETIILDKGDLVSAIYASCAIPVMFQPVTIDNHRLLDGGIKDRPALDATEPGERIFYHHIASKSPWRRKNSSAIQIPRRTNLTSLVIHDLPRSGPFKLDVGQVAYQKAYKAAQKALHRPVVDGSVSIAS</sequence>
<dbReference type="InterPro" id="IPR050301">
    <property type="entry name" value="NTE"/>
</dbReference>
<dbReference type="InterPro" id="IPR002641">
    <property type="entry name" value="PNPLA_dom"/>
</dbReference>
<dbReference type="GO" id="GO:0016042">
    <property type="term" value="P:lipid catabolic process"/>
    <property type="evidence" value="ECO:0007669"/>
    <property type="project" value="UniProtKB-UniRule"/>
</dbReference>
<proteinExistence type="predicted"/>
<dbReference type="SUPFAM" id="SSF52151">
    <property type="entry name" value="FabD/lysophospholipase-like"/>
    <property type="match status" value="1"/>
</dbReference>
<feature type="active site" description="Nucleophile" evidence="1">
    <location>
        <position position="50"/>
    </location>
</feature>
<evidence type="ECO:0000313" key="2">
    <source>
        <dbReference type="EMBL" id="AUD79631.1"/>
    </source>
</evidence>
<organism evidence="2 3">
    <name type="scientific">Kangiella profundi</name>
    <dbReference type="NCBI Taxonomy" id="1561924"/>
    <lineage>
        <taxon>Bacteria</taxon>
        <taxon>Pseudomonadati</taxon>
        <taxon>Pseudomonadota</taxon>
        <taxon>Gammaproteobacteria</taxon>
        <taxon>Kangiellales</taxon>
        <taxon>Kangiellaceae</taxon>
        <taxon>Kangiella</taxon>
    </lineage>
</organism>
<keyword evidence="3" id="KW-1185">Reference proteome</keyword>
<dbReference type="EMBL" id="CP025120">
    <property type="protein sequence ID" value="AUD79631.1"/>
    <property type="molecule type" value="Genomic_DNA"/>
</dbReference>
<keyword evidence="1" id="KW-0378">Hydrolase</keyword>
<comment type="caution">
    <text evidence="1">Lacks conserved residue(s) required for the propagation of feature annotation.</text>
</comment>
<dbReference type="PANTHER" id="PTHR14226">
    <property type="entry name" value="NEUROPATHY TARGET ESTERASE/SWISS CHEESE D.MELANOGASTER"/>
    <property type="match status" value="1"/>
</dbReference>
<dbReference type="Gene3D" id="3.40.1090.10">
    <property type="entry name" value="Cytosolic phospholipase A2 catalytic domain"/>
    <property type="match status" value="2"/>
</dbReference>
<dbReference type="PANTHER" id="PTHR14226:SF57">
    <property type="entry name" value="BLR7027 PROTEIN"/>
    <property type="match status" value="1"/>
</dbReference>
<dbReference type="Pfam" id="PF01734">
    <property type="entry name" value="Patatin"/>
    <property type="match status" value="1"/>
</dbReference>
<name>A0A2K9AWX3_9GAMM</name>
<evidence type="ECO:0000313" key="3">
    <source>
        <dbReference type="Proteomes" id="UP000232693"/>
    </source>
</evidence>
<dbReference type="OrthoDB" id="5290098at2"/>
<feature type="short sequence motif" description="DGA/G" evidence="1">
    <location>
        <begin position="161"/>
        <end position="163"/>
    </location>
</feature>